<name>A0A1X1RWQ7_MYCCE</name>
<evidence type="ECO:0000256" key="1">
    <source>
        <dbReference type="SAM" id="Coils"/>
    </source>
</evidence>
<keyword evidence="3" id="KW-1133">Transmembrane helix</keyword>
<comment type="caution">
    <text evidence="5">The sequence shown here is derived from an EMBL/GenBank/DDBJ whole genome shotgun (WGS) entry which is preliminary data.</text>
</comment>
<evidence type="ECO:0000313" key="7">
    <source>
        <dbReference type="Proteomes" id="UP000193907"/>
    </source>
</evidence>
<gene>
    <name evidence="5" type="ORF">AWB95_01735</name>
    <name evidence="6" type="ORF">CQY23_18230</name>
</gene>
<feature type="compositionally biased region" description="Basic and acidic residues" evidence="2">
    <location>
        <begin position="212"/>
        <end position="222"/>
    </location>
</feature>
<feature type="transmembrane region" description="Helical" evidence="3">
    <location>
        <begin position="45"/>
        <end position="66"/>
    </location>
</feature>
<dbReference type="Proteomes" id="UP000193907">
    <property type="component" value="Unassembled WGS sequence"/>
</dbReference>
<feature type="region of interest" description="Disordered" evidence="2">
    <location>
        <begin position="153"/>
        <end position="462"/>
    </location>
</feature>
<feature type="coiled-coil region" evidence="1">
    <location>
        <begin position="108"/>
        <end position="142"/>
    </location>
</feature>
<keyword evidence="7" id="KW-1185">Reference proteome</keyword>
<dbReference type="Proteomes" id="UP000230971">
    <property type="component" value="Unassembled WGS sequence"/>
</dbReference>
<sequence length="462" mass="50693">MTVLSRGARVRRGGRRPGWLLLTALLVLAIGASSALVFTNRVELLKLAVILALWAAVVAAFVSVIYRRQSDVDQARVRDLKLVYDLQLDREISARREYELTVESQLRRELASELRAQAADEVAALRAELSALRTNLEILFDTDLNHRPALETERTTVRGFSEWDRESESPVNRVASVRAEEPSAGSDDSAIIDVPEEPLVPPPSYQGAEAYRPAERFDHAEPYRASPWQQPERAGRPAPDQQPSPGRWAPPERQTQSSGWAPQERYEPPPQPRARRYYEPPPPAPEPPPPAPPPEPQPAQPPSATDWQPVASERQWSPPSTPSTPGSHWAGARPDGNAATEDTVVREPTLATPPPAERRGRHSSSSEPGPSQPKETEPGWRYGDSGRRARARHSADSNPEPASEPSHAAPVMSSPPQPAARHRSAEAADVDGPQTGGQSVAELLARLQATPTGGGRRRRREE</sequence>
<evidence type="ECO:0000256" key="2">
    <source>
        <dbReference type="SAM" id="MobiDB-lite"/>
    </source>
</evidence>
<feature type="domain" description="DUF6779" evidence="4">
    <location>
        <begin position="45"/>
        <end position="151"/>
    </location>
</feature>
<evidence type="ECO:0000256" key="3">
    <source>
        <dbReference type="SAM" id="Phobius"/>
    </source>
</evidence>
<keyword evidence="1" id="KW-0175">Coiled coil</keyword>
<dbReference type="EMBL" id="PDKV01000026">
    <property type="protein sequence ID" value="PIB76698.1"/>
    <property type="molecule type" value="Genomic_DNA"/>
</dbReference>
<reference evidence="5 7" key="1">
    <citation type="submission" date="2016-01" db="EMBL/GenBank/DDBJ databases">
        <title>The new phylogeny of the genus Mycobacterium.</title>
        <authorList>
            <person name="Tarcisio F."/>
            <person name="Conor M."/>
            <person name="Antonella G."/>
            <person name="Elisabetta G."/>
            <person name="Giulia F.S."/>
            <person name="Sara T."/>
            <person name="Anna F."/>
            <person name="Clotilde B."/>
            <person name="Roberto B."/>
            <person name="Veronica D.S."/>
            <person name="Fabio R."/>
            <person name="Monica P."/>
            <person name="Olivier J."/>
            <person name="Enrico T."/>
            <person name="Nicola S."/>
        </authorList>
    </citation>
    <scope>NUCLEOTIDE SEQUENCE [LARGE SCALE GENOMIC DNA]</scope>
    <source>
        <strain evidence="5 7">DSM 44243</strain>
    </source>
</reference>
<protein>
    <recommendedName>
        <fullName evidence="4">DUF6779 domain-containing protein</fullName>
    </recommendedName>
</protein>
<feature type="compositionally biased region" description="Pro residues" evidence="2">
    <location>
        <begin position="279"/>
        <end position="301"/>
    </location>
</feature>
<dbReference type="STRING" id="28045.AWB95_01735"/>
<proteinExistence type="predicted"/>
<dbReference type="OrthoDB" id="4774085at2"/>
<dbReference type="AlphaFoldDB" id="A0A1X1RWQ7"/>
<evidence type="ECO:0000313" key="5">
    <source>
        <dbReference type="EMBL" id="ORV19245.1"/>
    </source>
</evidence>
<feature type="compositionally biased region" description="Low complexity" evidence="2">
    <location>
        <begin position="399"/>
        <end position="410"/>
    </location>
</feature>
<evidence type="ECO:0000313" key="8">
    <source>
        <dbReference type="Proteomes" id="UP000230971"/>
    </source>
</evidence>
<dbReference type="Pfam" id="PF20570">
    <property type="entry name" value="DUF6779"/>
    <property type="match status" value="1"/>
</dbReference>
<reference evidence="6 8" key="2">
    <citation type="journal article" date="2017" name="Infect. Genet. Evol.">
        <title>The new phylogeny of the genus Mycobacterium: The old and the news.</title>
        <authorList>
            <person name="Tortoli E."/>
            <person name="Fedrizzi T."/>
            <person name="Meehan C.J."/>
            <person name="Trovato A."/>
            <person name="Grottola A."/>
            <person name="Giacobazzi E."/>
            <person name="Serpini G.F."/>
            <person name="Tagliazucchi S."/>
            <person name="Fabio A."/>
            <person name="Bettua C."/>
            <person name="Bertorelli R."/>
            <person name="Frascaro F."/>
            <person name="De Sanctis V."/>
            <person name="Pecorari M."/>
            <person name="Jousson O."/>
            <person name="Segata N."/>
            <person name="Cirillo D.M."/>
        </authorList>
    </citation>
    <scope>NUCLEOTIDE SEQUENCE [LARGE SCALE GENOMIC DNA]</scope>
    <source>
        <strain evidence="6 8">NCTC 12882</strain>
    </source>
</reference>
<dbReference type="InterPro" id="IPR046706">
    <property type="entry name" value="DUF6779"/>
</dbReference>
<evidence type="ECO:0000259" key="4">
    <source>
        <dbReference type="Pfam" id="PF20570"/>
    </source>
</evidence>
<keyword evidence="3" id="KW-0472">Membrane</keyword>
<evidence type="ECO:0000313" key="6">
    <source>
        <dbReference type="EMBL" id="PIB76698.1"/>
    </source>
</evidence>
<accession>A0A1X1RWQ7</accession>
<dbReference type="EMBL" id="LQOM01000010">
    <property type="protein sequence ID" value="ORV19245.1"/>
    <property type="molecule type" value="Genomic_DNA"/>
</dbReference>
<feature type="compositionally biased region" description="Basic and acidic residues" evidence="2">
    <location>
        <begin position="153"/>
        <end position="168"/>
    </location>
</feature>
<dbReference type="RefSeq" id="WP_085167491.1">
    <property type="nucleotide sequence ID" value="NZ_LQOM01000010.1"/>
</dbReference>
<organism evidence="5 7">
    <name type="scientific">Mycobacterium celatum</name>
    <dbReference type="NCBI Taxonomy" id="28045"/>
    <lineage>
        <taxon>Bacteria</taxon>
        <taxon>Bacillati</taxon>
        <taxon>Actinomycetota</taxon>
        <taxon>Actinomycetes</taxon>
        <taxon>Mycobacteriales</taxon>
        <taxon>Mycobacteriaceae</taxon>
        <taxon>Mycobacterium</taxon>
    </lineage>
</organism>
<keyword evidence="3" id="KW-0812">Transmembrane</keyword>